<dbReference type="KEGG" id="wsu:WS1368"/>
<sequence length="139" mass="14985">MQVTSTSYYDSDILSKYSSAATTSKTLSEADKKTIQEVSEKFNNRYDFTNMSASELKQFTSIMVQVGQMSEKEASSLLEATGASKAKSDDERTNVLSKVKSMMQTLMSSGDAGGAGFWSKMLGKLEALQGTASSINVNA</sequence>
<keyword evidence="2" id="KW-1185">Reference proteome</keyword>
<dbReference type="Proteomes" id="UP000000422">
    <property type="component" value="Chromosome"/>
</dbReference>
<dbReference type="RefSeq" id="WP_011139221.1">
    <property type="nucleotide sequence ID" value="NC_005090.1"/>
</dbReference>
<accession>Q7MRG9</accession>
<proteinExistence type="predicted"/>
<dbReference type="STRING" id="273121.WS1368"/>
<protein>
    <submittedName>
        <fullName evidence="1">Uncharacterized protein</fullName>
    </submittedName>
</protein>
<gene>
    <name evidence="1" type="ordered locus">WS1368</name>
</gene>
<evidence type="ECO:0000313" key="1">
    <source>
        <dbReference type="EMBL" id="CAE10436.1"/>
    </source>
</evidence>
<dbReference type="HOGENOM" id="CLU_1844312_0_0_7"/>
<reference evidence="1 2" key="1">
    <citation type="journal article" date="2003" name="Proc. Natl. Acad. Sci. U.S.A.">
        <title>Complete genome sequence and analysis of Wolinella succinogenes.</title>
        <authorList>
            <person name="Baar C."/>
            <person name="Eppinger M."/>
            <person name="Raddatz G."/>
            <person name="Simon JM."/>
            <person name="Lanz C."/>
            <person name="Klimmek O."/>
            <person name="Nandakumar R."/>
            <person name="Gross R."/>
            <person name="Rosinus A."/>
            <person name="Keller H."/>
            <person name="Jagtap P."/>
            <person name="Linke B."/>
            <person name="Meyer F."/>
            <person name="Lederer H."/>
            <person name="Schuster S.C."/>
        </authorList>
    </citation>
    <scope>NUCLEOTIDE SEQUENCE [LARGE SCALE GENOMIC DNA]</scope>
    <source>
        <strain evidence="2">ATCC 29543 / DSM 1740 / CCUG 13145 / JCM 31913 / LMG 7466 / NCTC 11488 / FDC 602W</strain>
    </source>
</reference>
<organism evidence="2">
    <name type="scientific">Wolinella succinogenes (strain ATCC 29543 / DSM 1740 / CCUG 13145 / JCM 31913 / LMG 7466 / NCTC 11488 / FDC 602W)</name>
    <name type="common">Vibrio succinogenes</name>
    <dbReference type="NCBI Taxonomy" id="273121"/>
    <lineage>
        <taxon>Bacteria</taxon>
        <taxon>Pseudomonadati</taxon>
        <taxon>Campylobacterota</taxon>
        <taxon>Epsilonproteobacteria</taxon>
        <taxon>Campylobacterales</taxon>
        <taxon>Helicobacteraceae</taxon>
        <taxon>Wolinella</taxon>
    </lineage>
</organism>
<dbReference type="AlphaFoldDB" id="Q7MRG9"/>
<evidence type="ECO:0000313" key="2">
    <source>
        <dbReference type="Proteomes" id="UP000000422"/>
    </source>
</evidence>
<dbReference type="EMBL" id="BX571660">
    <property type="protein sequence ID" value="CAE10436.1"/>
    <property type="molecule type" value="Genomic_DNA"/>
</dbReference>
<name>Q7MRG9_WOLSU</name>